<dbReference type="SUPFAM" id="SSF56349">
    <property type="entry name" value="DNA breaking-rejoining enzymes"/>
    <property type="match status" value="1"/>
</dbReference>
<evidence type="ECO:0000259" key="4">
    <source>
        <dbReference type="PROSITE" id="PS51898"/>
    </source>
</evidence>
<dbReference type="GO" id="GO:0003677">
    <property type="term" value="F:DNA binding"/>
    <property type="evidence" value="ECO:0007669"/>
    <property type="project" value="UniProtKB-KW"/>
</dbReference>
<dbReference type="CDD" id="cd01185">
    <property type="entry name" value="INTN1_C_like"/>
    <property type="match status" value="1"/>
</dbReference>
<accession>A0A5J4R3X3</accession>
<dbReference type="InterPro" id="IPR010998">
    <property type="entry name" value="Integrase_recombinase_N"/>
</dbReference>
<dbReference type="PROSITE" id="PS51898">
    <property type="entry name" value="TYR_RECOMBINASE"/>
    <property type="match status" value="1"/>
</dbReference>
<comment type="similarity">
    <text evidence="1">Belongs to the 'phage' integrase family.</text>
</comment>
<dbReference type="GO" id="GO:0006310">
    <property type="term" value="P:DNA recombination"/>
    <property type="evidence" value="ECO:0007669"/>
    <property type="project" value="UniProtKB-KW"/>
</dbReference>
<evidence type="ECO:0000256" key="2">
    <source>
        <dbReference type="ARBA" id="ARBA00023125"/>
    </source>
</evidence>
<dbReference type="Gene3D" id="1.10.443.10">
    <property type="entry name" value="Intergrase catalytic core"/>
    <property type="match status" value="1"/>
</dbReference>
<evidence type="ECO:0000256" key="3">
    <source>
        <dbReference type="ARBA" id="ARBA00023172"/>
    </source>
</evidence>
<name>A0A5J4R3X3_9ZZZZ</name>
<dbReference type="InterPro" id="IPR025269">
    <property type="entry name" value="SAM-like_dom"/>
</dbReference>
<dbReference type="PANTHER" id="PTHR30349:SF64">
    <property type="entry name" value="PROPHAGE INTEGRASE INTD-RELATED"/>
    <property type="match status" value="1"/>
</dbReference>
<dbReference type="Pfam" id="PF00589">
    <property type="entry name" value="Phage_integrase"/>
    <property type="match status" value="1"/>
</dbReference>
<gene>
    <name evidence="5" type="ORF">EZS27_023065</name>
</gene>
<feature type="domain" description="Tyr recombinase" evidence="4">
    <location>
        <begin position="158"/>
        <end position="351"/>
    </location>
</feature>
<dbReference type="Pfam" id="PF13102">
    <property type="entry name" value="Phage_int_SAM_5"/>
    <property type="match status" value="1"/>
</dbReference>
<organism evidence="5">
    <name type="scientific">termite gut metagenome</name>
    <dbReference type="NCBI Taxonomy" id="433724"/>
    <lineage>
        <taxon>unclassified sequences</taxon>
        <taxon>metagenomes</taxon>
        <taxon>organismal metagenomes</taxon>
    </lineage>
</organism>
<evidence type="ECO:0000313" key="5">
    <source>
        <dbReference type="EMBL" id="KAA6327990.1"/>
    </source>
</evidence>
<keyword evidence="2" id="KW-0238">DNA-binding</keyword>
<dbReference type="InterPro" id="IPR013762">
    <property type="entry name" value="Integrase-like_cat_sf"/>
</dbReference>
<dbReference type="Gene3D" id="1.10.150.130">
    <property type="match status" value="1"/>
</dbReference>
<sequence>MLIDETLHPEKYQPVIDKGGIFFSLFDEFLQKRKLSDVRERNFMVLKRALQRYELFVSVNERRNFKLEIDNITSDTITDFESFLRNEHTLYDEYRGIYDRFPSIINANRKTSKPQPRGTNTINALFNKLRAFFNWCLDNEKTKNRPFKNYESTPDLYGTPIYITIDERNQILNTDLSHRPQLAIQRDIFIFQCLIGCRVGDLYKMTSSNVINNAIEYIPRKTKDGHPETIRVPLNDTAKELLQQYKGKDIKERIFPFISEQKYNEAIKEVFRLAGITRSVTVINPTTREEEKRPINEIASSHLARRTFVGNLYKKVKDPNLVGALSGHKEGSRAFARYRDIDNEMKVELIKMLE</sequence>
<dbReference type="GO" id="GO:0015074">
    <property type="term" value="P:DNA integration"/>
    <property type="evidence" value="ECO:0007669"/>
    <property type="project" value="InterPro"/>
</dbReference>
<comment type="caution">
    <text evidence="5">The sequence shown here is derived from an EMBL/GenBank/DDBJ whole genome shotgun (WGS) entry which is preliminary data.</text>
</comment>
<reference evidence="5" key="1">
    <citation type="submission" date="2019-03" db="EMBL/GenBank/DDBJ databases">
        <title>Single cell metagenomics reveals metabolic interactions within the superorganism composed of flagellate Streblomastix strix and complex community of Bacteroidetes bacteria on its surface.</title>
        <authorList>
            <person name="Treitli S.C."/>
            <person name="Kolisko M."/>
            <person name="Husnik F."/>
            <person name="Keeling P."/>
            <person name="Hampl V."/>
        </authorList>
    </citation>
    <scope>NUCLEOTIDE SEQUENCE</scope>
    <source>
        <strain evidence="5">STM</strain>
    </source>
</reference>
<dbReference type="InterPro" id="IPR011010">
    <property type="entry name" value="DNA_brk_join_enz"/>
</dbReference>
<dbReference type="AlphaFoldDB" id="A0A5J4R3X3"/>
<evidence type="ECO:0000256" key="1">
    <source>
        <dbReference type="ARBA" id="ARBA00008857"/>
    </source>
</evidence>
<dbReference type="PANTHER" id="PTHR30349">
    <property type="entry name" value="PHAGE INTEGRASE-RELATED"/>
    <property type="match status" value="1"/>
</dbReference>
<dbReference type="EMBL" id="SNRY01001895">
    <property type="protein sequence ID" value="KAA6327990.1"/>
    <property type="molecule type" value="Genomic_DNA"/>
</dbReference>
<keyword evidence="3" id="KW-0233">DNA recombination</keyword>
<dbReference type="InterPro" id="IPR002104">
    <property type="entry name" value="Integrase_catalytic"/>
</dbReference>
<protein>
    <submittedName>
        <fullName evidence="5">Tyrosine recombinase XerC</fullName>
    </submittedName>
</protein>
<dbReference type="InterPro" id="IPR050090">
    <property type="entry name" value="Tyrosine_recombinase_XerCD"/>
</dbReference>
<proteinExistence type="inferred from homology"/>